<dbReference type="AlphaFoldDB" id="X1UX11"/>
<evidence type="ECO:0000313" key="1">
    <source>
        <dbReference type="EMBL" id="GAJ08127.1"/>
    </source>
</evidence>
<protein>
    <submittedName>
        <fullName evidence="1">Uncharacterized protein</fullName>
    </submittedName>
</protein>
<gene>
    <name evidence="1" type="ORF">S12H4_41639</name>
</gene>
<dbReference type="InterPro" id="IPR011047">
    <property type="entry name" value="Quinoprotein_ADH-like_sf"/>
</dbReference>
<feature type="non-terminal residue" evidence="1">
    <location>
        <position position="78"/>
    </location>
</feature>
<dbReference type="EMBL" id="BARW01025396">
    <property type="protein sequence ID" value="GAJ08127.1"/>
    <property type="molecule type" value="Genomic_DNA"/>
</dbReference>
<name>X1UX11_9ZZZZ</name>
<organism evidence="1">
    <name type="scientific">marine sediment metagenome</name>
    <dbReference type="NCBI Taxonomy" id="412755"/>
    <lineage>
        <taxon>unclassified sequences</taxon>
        <taxon>metagenomes</taxon>
        <taxon>ecological metagenomes</taxon>
    </lineage>
</organism>
<dbReference type="SUPFAM" id="SSF50998">
    <property type="entry name" value="Quinoprotein alcohol dehydrogenase-like"/>
    <property type="match status" value="1"/>
</dbReference>
<reference evidence="1" key="1">
    <citation type="journal article" date="2014" name="Front. Microbiol.">
        <title>High frequency of phylogenetically diverse reductive dehalogenase-homologous genes in deep subseafloor sedimentary metagenomes.</title>
        <authorList>
            <person name="Kawai M."/>
            <person name="Futagami T."/>
            <person name="Toyoda A."/>
            <person name="Takaki Y."/>
            <person name="Nishi S."/>
            <person name="Hori S."/>
            <person name="Arai W."/>
            <person name="Tsubouchi T."/>
            <person name="Morono Y."/>
            <person name="Uchiyama I."/>
            <person name="Ito T."/>
            <person name="Fujiyama A."/>
            <person name="Inagaki F."/>
            <person name="Takami H."/>
        </authorList>
    </citation>
    <scope>NUCLEOTIDE SEQUENCE</scope>
    <source>
        <strain evidence="1">Expedition CK06-06</strain>
    </source>
</reference>
<proteinExistence type="predicted"/>
<comment type="caution">
    <text evidence="1">The sequence shown here is derived from an EMBL/GenBank/DDBJ whole genome shotgun (WGS) entry which is preliminary data.</text>
</comment>
<sequence>MRRTAAALLSASSIILCTAFPARAQLDSGPWPMFHYDERHTGLSPYAGPSAPALGWSYRTGNWVRSSPAIGSDGGIYV</sequence>
<accession>X1UX11</accession>